<proteinExistence type="predicted"/>
<name>A0ABX8ULS5_9BURK</name>
<dbReference type="PROSITE" id="PS51257">
    <property type="entry name" value="PROKAR_LIPOPROTEIN"/>
    <property type="match status" value="1"/>
</dbReference>
<dbReference type="InterPro" id="IPR017850">
    <property type="entry name" value="Alkaline_phosphatase_core_sf"/>
</dbReference>
<feature type="compositionally biased region" description="Low complexity" evidence="2">
    <location>
        <begin position="26"/>
        <end position="46"/>
    </location>
</feature>
<dbReference type="Pfam" id="PF04185">
    <property type="entry name" value="Phosphoesterase"/>
    <property type="match status" value="1"/>
</dbReference>
<reference evidence="3 4" key="1">
    <citation type="submission" date="2021-07" db="EMBL/GenBank/DDBJ databases">
        <title>Paraburkholderia edwinii protects Aspergillus sp. from phenazines by acting as a toxin sponge.</title>
        <authorList>
            <person name="Dahlstrom K.M."/>
            <person name="Newman D.K."/>
        </authorList>
    </citation>
    <scope>NUCLEOTIDE SEQUENCE [LARGE SCALE GENOMIC DNA]</scope>
    <source>
        <strain evidence="3 4">Pe01</strain>
    </source>
</reference>
<keyword evidence="4" id="KW-1185">Reference proteome</keyword>
<evidence type="ECO:0000256" key="2">
    <source>
        <dbReference type="SAM" id="MobiDB-lite"/>
    </source>
</evidence>
<accession>A0ABX8ULS5</accession>
<evidence type="ECO:0000256" key="1">
    <source>
        <dbReference type="ARBA" id="ARBA00022801"/>
    </source>
</evidence>
<dbReference type="PANTHER" id="PTHR31956">
    <property type="entry name" value="NON-SPECIFIC PHOSPHOLIPASE C4-RELATED"/>
    <property type="match status" value="1"/>
</dbReference>
<dbReference type="CDD" id="cd16013">
    <property type="entry name" value="AcpA"/>
    <property type="match status" value="1"/>
</dbReference>
<evidence type="ECO:0000313" key="3">
    <source>
        <dbReference type="EMBL" id="QYD69292.1"/>
    </source>
</evidence>
<gene>
    <name evidence="3" type="ORF">KZJ38_02595</name>
</gene>
<dbReference type="RefSeq" id="WP_219798659.1">
    <property type="nucleotide sequence ID" value="NZ_CP080095.1"/>
</dbReference>
<dbReference type="Proteomes" id="UP000826462">
    <property type="component" value="Chromosome 1"/>
</dbReference>
<feature type="region of interest" description="Disordered" evidence="2">
    <location>
        <begin position="26"/>
        <end position="47"/>
    </location>
</feature>
<protein>
    <submittedName>
        <fullName evidence="3">Alkaline phosphatase family protein</fullName>
    </submittedName>
</protein>
<sequence>MTRNMLAGAIVGATLLLSGCGGSDSSGSSSSASGNTPPATTTPTASVQDSIATATPIKHIVIIYQENNSFDHYFGTYPVAGNPGSPAELPFIAAKNTPTDINNLLETGMGFNIKTSPLLTMNPNALNTANGAGATNPFRLDRTQALTADQSHSYTPEQEAFDGVATPLSPAMDLFPKFTGKAVTLASGTGPFFTTGLVMGYYDGNTVTALWNYAQSFAMSDNFFGTTFGSSTQGAINLISGQTNGVVPTASTGSVMDDGTGTGTFTLKSDIFPTGDVCSPSGTTGSMTSKNIGDLLNAAGVTWGWFQGGFDLTQTNPNGTTGCLRSTFSSVVGGYIPDYDAEHSPFQYYASTRNPQHTRPSSVMAIGTKNDGGANHQYDTDDFIAAVTAGNFPSVSFIKAPSWQSGHSSTSDPLSEQTFLVNMVNFLEQQPDWKNTAVFITYDDSDGWYDHVAHVINPSSSSADQLSGPGSCLVTVAGGATTPLPGVSGLPANGRCGYGPRLPLIAISPFAKQNFVDHTLTDQTSLIHFIEDNWLNGQRIGQGSFDALSGPLTNLFDFSLNTPTLVLDPNSGALPGAQAALEGK</sequence>
<dbReference type="EMBL" id="CP080095">
    <property type="protein sequence ID" value="QYD69292.1"/>
    <property type="molecule type" value="Genomic_DNA"/>
</dbReference>
<dbReference type="Gene3D" id="3.40.720.10">
    <property type="entry name" value="Alkaline Phosphatase, subunit A"/>
    <property type="match status" value="2"/>
</dbReference>
<evidence type="ECO:0000313" key="4">
    <source>
        <dbReference type="Proteomes" id="UP000826462"/>
    </source>
</evidence>
<keyword evidence="1" id="KW-0378">Hydrolase</keyword>
<organism evidence="3 4">
    <name type="scientific">Paraburkholderia edwinii</name>
    <dbReference type="NCBI Taxonomy" id="2861782"/>
    <lineage>
        <taxon>Bacteria</taxon>
        <taxon>Pseudomonadati</taxon>
        <taxon>Pseudomonadota</taxon>
        <taxon>Betaproteobacteria</taxon>
        <taxon>Burkholderiales</taxon>
        <taxon>Burkholderiaceae</taxon>
        <taxon>Paraburkholderia</taxon>
    </lineage>
</organism>
<dbReference type="PANTHER" id="PTHR31956:SF1">
    <property type="entry name" value="NON-SPECIFIC PHOSPHOLIPASE C1"/>
    <property type="match status" value="1"/>
</dbReference>
<dbReference type="InterPro" id="IPR007312">
    <property type="entry name" value="Phosphoesterase"/>
</dbReference>